<evidence type="ECO:0000313" key="1">
    <source>
        <dbReference type="EMBL" id="CCO45437.1"/>
    </source>
</evidence>
<organism evidence="1 2">
    <name type="scientific">Vibrio nigripulchritudo SOn1</name>
    <dbReference type="NCBI Taxonomy" id="1238450"/>
    <lineage>
        <taxon>Bacteria</taxon>
        <taxon>Pseudomonadati</taxon>
        <taxon>Pseudomonadota</taxon>
        <taxon>Gammaproteobacteria</taxon>
        <taxon>Vibrionales</taxon>
        <taxon>Vibrionaceae</taxon>
        <taxon>Vibrio</taxon>
    </lineage>
</organism>
<name>A0AAV2VL65_9VIBR</name>
<dbReference type="EMBL" id="CAOF01000055">
    <property type="protein sequence ID" value="CCO45437.1"/>
    <property type="molecule type" value="Genomic_DNA"/>
</dbReference>
<sequence length="107" mass="12584">MGQSEEEFYEELNREVDEQFTAILEQNIQPLLEKKIDAPLWCRKIAFDYHISEDYSASYLKKKHNINVELLPEPEITITIECEACLGSPYNQCFECFSMAQDEPERD</sequence>
<reference evidence="1 2" key="1">
    <citation type="journal article" date="2013" name="ISME J.">
        <title>Comparative genomics of pathogenic lineages of Vibrio nigripulchritudo identifies virulence-associated traits.</title>
        <authorList>
            <person name="Goudenege D."/>
            <person name="Labreuche Y."/>
            <person name="Krin E."/>
            <person name="Ansquer D."/>
            <person name="Mangenot S."/>
            <person name="Calteau A."/>
            <person name="Medigue C."/>
            <person name="Mazel D."/>
            <person name="Polz M.F."/>
            <person name="Le Roux F."/>
        </authorList>
    </citation>
    <scope>NUCLEOTIDE SEQUENCE [LARGE SCALE GENOMIC DNA]</scope>
    <source>
        <strain evidence="1 2">SOn1</strain>
    </source>
</reference>
<protein>
    <submittedName>
        <fullName evidence="1">Uncharacterized protein</fullName>
    </submittedName>
</protein>
<dbReference type="RefSeq" id="WP_022610906.1">
    <property type="nucleotide sequence ID" value="NZ_LK391965.1"/>
</dbReference>
<dbReference type="Proteomes" id="UP000018211">
    <property type="component" value="Unassembled WGS sequence"/>
</dbReference>
<comment type="caution">
    <text evidence="1">The sequence shown here is derived from an EMBL/GenBank/DDBJ whole genome shotgun (WGS) entry which is preliminary data.</text>
</comment>
<proteinExistence type="predicted"/>
<accession>A0AAV2VL65</accession>
<dbReference type="AlphaFoldDB" id="A0AAV2VL65"/>
<gene>
    <name evidence="1" type="ORF">VIBNISOn1_1480011</name>
</gene>
<evidence type="ECO:0000313" key="2">
    <source>
        <dbReference type="Proteomes" id="UP000018211"/>
    </source>
</evidence>